<organism evidence="2 3">
    <name type="scientific">Paramuricea clavata</name>
    <name type="common">Red gorgonian</name>
    <name type="synonym">Violescent sea-whip</name>
    <dbReference type="NCBI Taxonomy" id="317549"/>
    <lineage>
        <taxon>Eukaryota</taxon>
        <taxon>Metazoa</taxon>
        <taxon>Cnidaria</taxon>
        <taxon>Anthozoa</taxon>
        <taxon>Octocorallia</taxon>
        <taxon>Malacalcyonacea</taxon>
        <taxon>Plexauridae</taxon>
        <taxon>Paramuricea</taxon>
    </lineage>
</organism>
<comment type="caution">
    <text evidence="2">The sequence shown here is derived from an EMBL/GenBank/DDBJ whole genome shotgun (WGS) entry which is preliminary data.</text>
</comment>
<feature type="region of interest" description="Disordered" evidence="1">
    <location>
        <begin position="12"/>
        <end position="39"/>
    </location>
</feature>
<evidence type="ECO:0000313" key="2">
    <source>
        <dbReference type="EMBL" id="CAB4029220.1"/>
    </source>
</evidence>
<dbReference type="Proteomes" id="UP001152795">
    <property type="component" value="Unassembled WGS sequence"/>
</dbReference>
<evidence type="ECO:0000313" key="3">
    <source>
        <dbReference type="Proteomes" id="UP001152795"/>
    </source>
</evidence>
<feature type="compositionally biased region" description="Low complexity" evidence="1">
    <location>
        <begin position="12"/>
        <end position="35"/>
    </location>
</feature>
<sequence>ITDCLLNVISSNNNSYNTSHNHDNTTYNNSNGNTSRKYDNRQTDNQWSSKFLNIAVIETCYIGTLDCSCKFLIHNWHKASTFHDA</sequence>
<reference evidence="2" key="1">
    <citation type="submission" date="2020-04" db="EMBL/GenBank/DDBJ databases">
        <authorList>
            <person name="Alioto T."/>
            <person name="Alioto T."/>
            <person name="Gomez Garrido J."/>
        </authorList>
    </citation>
    <scope>NUCLEOTIDE SEQUENCE</scope>
    <source>
        <strain evidence="2">A484AB</strain>
    </source>
</reference>
<gene>
    <name evidence="2" type="ORF">PACLA_8A088175</name>
</gene>
<keyword evidence="3" id="KW-1185">Reference proteome</keyword>
<dbReference type="EMBL" id="CACRXK020016021">
    <property type="protein sequence ID" value="CAB4029220.1"/>
    <property type="molecule type" value="Genomic_DNA"/>
</dbReference>
<proteinExistence type="predicted"/>
<protein>
    <submittedName>
        <fullName evidence="2">Uncharacterized protein</fullName>
    </submittedName>
</protein>
<accession>A0A6S7JJQ7</accession>
<feature type="non-terminal residue" evidence="2">
    <location>
        <position position="85"/>
    </location>
</feature>
<name>A0A6S7JJQ7_PARCT</name>
<dbReference type="AlphaFoldDB" id="A0A6S7JJQ7"/>
<evidence type="ECO:0000256" key="1">
    <source>
        <dbReference type="SAM" id="MobiDB-lite"/>
    </source>
</evidence>